<keyword evidence="2" id="KW-1185">Reference proteome</keyword>
<dbReference type="AlphaFoldDB" id="A0A812WVE1"/>
<dbReference type="Proteomes" id="UP000649617">
    <property type="component" value="Unassembled WGS sequence"/>
</dbReference>
<dbReference type="OrthoDB" id="437413at2759"/>
<sequence length="465" mass="51239">MRGRSDDVDRTICVVDADSVGRTDEGRRRPLIIGRILEAITVLQAQGFKIIIVSQEDLSKLRLETSVDESNFMYIKALNGSDIDTIRAAADFQCYFMTSADVAVSDWRLPQGKQMWLQQNPEMHVKFTFEPSGFLPTFPGSVAASHEEEQNLEREFLGPEDGKIELLPSGWICDSLTPGMAVLPCSAEVSSHPVLAIQGVDEKDSLLQQAVSLSQTHIYSGTEELELRDWKKIKGPWSHEHLSSHVVHATGCRNPLWAVGSGSRKQARRRAAHLALVVTYFVSKSAKSATWNVGPKDNRELNCLVARACKLIAHARSVSISSTESQHLLNQPGSSLVELSAESFSSNEQFSNATRWLGNSGGVQVQQKPAQSSSLTQLDGNLEQQRAARSSRLAQLHGNLKDRFVNAVETSYQQPGSGYLSLKPGDRVQLLYNFVEEGCIFGRLLGPTTSAQQQGWLPTHVVSLE</sequence>
<evidence type="ECO:0000313" key="1">
    <source>
        <dbReference type="EMBL" id="CAE7696453.1"/>
    </source>
</evidence>
<reference evidence="1" key="1">
    <citation type="submission" date="2021-02" db="EMBL/GenBank/DDBJ databases">
        <authorList>
            <person name="Dougan E. K."/>
            <person name="Rhodes N."/>
            <person name="Thang M."/>
            <person name="Chan C."/>
        </authorList>
    </citation>
    <scope>NUCLEOTIDE SEQUENCE</scope>
</reference>
<name>A0A812WVE1_SYMPI</name>
<comment type="caution">
    <text evidence="1">The sequence shown here is derived from an EMBL/GenBank/DDBJ whole genome shotgun (WGS) entry which is preliminary data.</text>
</comment>
<dbReference type="SUPFAM" id="SSF50044">
    <property type="entry name" value="SH3-domain"/>
    <property type="match status" value="1"/>
</dbReference>
<dbReference type="EMBL" id="CAJNIZ010044638">
    <property type="protein sequence ID" value="CAE7696453.1"/>
    <property type="molecule type" value="Genomic_DNA"/>
</dbReference>
<dbReference type="InterPro" id="IPR036028">
    <property type="entry name" value="SH3-like_dom_sf"/>
</dbReference>
<protein>
    <submittedName>
        <fullName evidence="1">Uncharacterized protein</fullName>
    </submittedName>
</protein>
<gene>
    <name evidence="1" type="ORF">SPIL2461_LOCUS19547</name>
</gene>
<accession>A0A812WVE1</accession>
<organism evidence="1 2">
    <name type="scientific">Symbiodinium pilosum</name>
    <name type="common">Dinoflagellate</name>
    <dbReference type="NCBI Taxonomy" id="2952"/>
    <lineage>
        <taxon>Eukaryota</taxon>
        <taxon>Sar</taxon>
        <taxon>Alveolata</taxon>
        <taxon>Dinophyceae</taxon>
        <taxon>Suessiales</taxon>
        <taxon>Symbiodiniaceae</taxon>
        <taxon>Symbiodinium</taxon>
    </lineage>
</organism>
<evidence type="ECO:0000313" key="2">
    <source>
        <dbReference type="Proteomes" id="UP000649617"/>
    </source>
</evidence>
<proteinExistence type="predicted"/>